<dbReference type="SUPFAM" id="SSF49562">
    <property type="entry name" value="C2 domain (Calcium/lipid-binding domain, CaLB)"/>
    <property type="match status" value="1"/>
</dbReference>
<dbReference type="PROSITE" id="PS50004">
    <property type="entry name" value="C2"/>
    <property type="match status" value="1"/>
</dbReference>
<keyword evidence="5" id="KW-1185">Reference proteome</keyword>
<accession>A0A9P6SW15</accession>
<evidence type="ECO:0000259" key="3">
    <source>
        <dbReference type="PROSITE" id="PS50004"/>
    </source>
</evidence>
<dbReference type="AlphaFoldDB" id="A0A9P6SW15"/>
<evidence type="ECO:0000313" key="4">
    <source>
        <dbReference type="EMBL" id="KAG0007188.1"/>
    </source>
</evidence>
<protein>
    <recommendedName>
        <fullName evidence="3">C2 domain-containing protein</fullName>
    </recommendedName>
</protein>
<dbReference type="PANTHER" id="PTHR46502:SF2">
    <property type="entry name" value="16 KDA PHLOEM PROTEIN 2"/>
    <property type="match status" value="1"/>
</dbReference>
<keyword evidence="2" id="KW-0106">Calcium</keyword>
<evidence type="ECO:0000256" key="1">
    <source>
        <dbReference type="ARBA" id="ARBA00022723"/>
    </source>
</evidence>
<name>A0A9P6SW15_9FUNG</name>
<evidence type="ECO:0000313" key="5">
    <source>
        <dbReference type="Proteomes" id="UP000703661"/>
    </source>
</evidence>
<dbReference type="PANTHER" id="PTHR46502">
    <property type="entry name" value="C2 DOMAIN-CONTAINING"/>
    <property type="match status" value="1"/>
</dbReference>
<dbReference type="SMART" id="SM00239">
    <property type="entry name" value="C2"/>
    <property type="match status" value="1"/>
</dbReference>
<reference evidence="4" key="1">
    <citation type="journal article" date="2020" name="Fungal Divers.">
        <title>Resolving the Mortierellaceae phylogeny through synthesis of multi-gene phylogenetics and phylogenomics.</title>
        <authorList>
            <person name="Vandepol N."/>
            <person name="Liber J."/>
            <person name="Desiro A."/>
            <person name="Na H."/>
            <person name="Kennedy M."/>
            <person name="Barry K."/>
            <person name="Grigoriev I.V."/>
            <person name="Miller A.N."/>
            <person name="O'Donnell K."/>
            <person name="Stajich J.E."/>
            <person name="Bonito G."/>
        </authorList>
    </citation>
    <scope>NUCLEOTIDE SEQUENCE</scope>
    <source>
        <strain evidence="4">NRRL 2769</strain>
    </source>
</reference>
<evidence type="ECO:0000256" key="2">
    <source>
        <dbReference type="ARBA" id="ARBA00022837"/>
    </source>
</evidence>
<dbReference type="GO" id="GO:0046872">
    <property type="term" value="F:metal ion binding"/>
    <property type="evidence" value="ECO:0007669"/>
    <property type="project" value="UniProtKB-KW"/>
</dbReference>
<dbReference type="Pfam" id="PF00168">
    <property type="entry name" value="C2"/>
    <property type="match status" value="1"/>
</dbReference>
<gene>
    <name evidence="4" type="ORF">BGZ80_004971</name>
</gene>
<proteinExistence type="predicted"/>
<dbReference type="InterPro" id="IPR000008">
    <property type="entry name" value="C2_dom"/>
</dbReference>
<keyword evidence="1" id="KW-0479">Metal-binding</keyword>
<organism evidence="4 5">
    <name type="scientific">Entomortierella chlamydospora</name>
    <dbReference type="NCBI Taxonomy" id="101097"/>
    <lineage>
        <taxon>Eukaryota</taxon>
        <taxon>Fungi</taxon>
        <taxon>Fungi incertae sedis</taxon>
        <taxon>Mucoromycota</taxon>
        <taxon>Mortierellomycotina</taxon>
        <taxon>Mortierellomycetes</taxon>
        <taxon>Mortierellales</taxon>
        <taxon>Mortierellaceae</taxon>
        <taxon>Entomortierella</taxon>
    </lineage>
</organism>
<dbReference type="EMBL" id="JAAAID010002480">
    <property type="protein sequence ID" value="KAG0007188.1"/>
    <property type="molecule type" value="Genomic_DNA"/>
</dbReference>
<sequence>MSHSLQVYAHGADHLRKVDHLGKNSPYAQFSLDIHEKKPSFEKTAVKKHAGENVEWNENLTISNFSPSEHNTLYVEVLDHEILADAVIGYAAIPLRQVAEAGGNIFSGKFDLFNSKGEQQGTIDLTIADLKPGQDAHE</sequence>
<feature type="non-terminal residue" evidence="4">
    <location>
        <position position="138"/>
    </location>
</feature>
<dbReference type="Gene3D" id="2.60.40.150">
    <property type="entry name" value="C2 domain"/>
    <property type="match status" value="1"/>
</dbReference>
<comment type="caution">
    <text evidence="4">The sequence shown here is derived from an EMBL/GenBank/DDBJ whole genome shotgun (WGS) entry which is preliminary data.</text>
</comment>
<feature type="domain" description="C2" evidence="3">
    <location>
        <begin position="1"/>
        <end position="108"/>
    </location>
</feature>
<dbReference type="Proteomes" id="UP000703661">
    <property type="component" value="Unassembled WGS sequence"/>
</dbReference>
<dbReference type="InterPro" id="IPR035892">
    <property type="entry name" value="C2_domain_sf"/>
</dbReference>